<gene>
    <name evidence="4" type="ORF">BN869_000004193_1</name>
</gene>
<feature type="transmembrane region" description="Helical" evidence="1">
    <location>
        <begin position="350"/>
        <end position="372"/>
    </location>
</feature>
<dbReference type="GO" id="GO:0005783">
    <property type="term" value="C:endoplasmic reticulum"/>
    <property type="evidence" value="ECO:0007669"/>
    <property type="project" value="TreeGrafter"/>
</dbReference>
<sequence>MKLTLGLVAALAGCAAAAQQAAEVYILPGASQSSTVPSVSRSLARLILLQRLAPAGKGPSTAEIPNGSDAENVVSLISKFGKEPVPLFGQGETLAPSQLVVMLEGLHDDQIKTLGRSFKSGPSFTISDPPSAHANEKLISNDVYNVGVTNDHKCSIKKLSNPFDKNCWSGKSAVAKYNVQKDPSVVGDLSRLAPHFARLATSGEMETTIVLFHASTASSNVNQWSEKSQELRRRQAAEEVVSVFEVDVEVDLPSSVGESDAKMTIFSSPSKVPTCFTSKEACLSGTNKCSGYGECLNRWAEPDGSDEQSGSDGKGRVCYACHCSKRREKSGGVTQMAGPTCSKQDVSVPFWLFAGFTLLMVGILTFAIGILFSVGEEKLPGVLGAGVSKSK</sequence>
<evidence type="ECO:0000259" key="3">
    <source>
        <dbReference type="Pfam" id="PF12955"/>
    </source>
</evidence>
<keyword evidence="2" id="KW-0732">Signal</keyword>
<dbReference type="AlphaFoldDB" id="A0A0B7JXY4"/>
<keyword evidence="1" id="KW-1133">Transmembrane helix</keyword>
<feature type="domain" description="Vacuolar sorting protein Vps3844 C-terminal" evidence="3">
    <location>
        <begin position="275"/>
        <end position="385"/>
    </location>
</feature>
<evidence type="ECO:0000256" key="2">
    <source>
        <dbReference type="SAM" id="SignalP"/>
    </source>
</evidence>
<keyword evidence="1" id="KW-0472">Membrane</keyword>
<protein>
    <recommendedName>
        <fullName evidence="3">Vacuolar sorting protein Vps3844 C-terminal domain-containing protein</fullName>
    </recommendedName>
</protein>
<evidence type="ECO:0000313" key="4">
    <source>
        <dbReference type="EMBL" id="CEO48137.1"/>
    </source>
</evidence>
<proteinExistence type="predicted"/>
<dbReference type="Pfam" id="PF12955">
    <property type="entry name" value="Vps3844_C"/>
    <property type="match status" value="1"/>
</dbReference>
<accession>A0A0B7JXY4</accession>
<dbReference type="InterPro" id="IPR024382">
    <property type="entry name" value="Vps3844_C"/>
</dbReference>
<dbReference type="EMBL" id="CDPU01000009">
    <property type="protein sequence ID" value="CEO48137.1"/>
    <property type="molecule type" value="Genomic_DNA"/>
</dbReference>
<feature type="signal peptide" evidence="2">
    <location>
        <begin position="1"/>
        <end position="17"/>
    </location>
</feature>
<name>A0A0B7JXY4_BIOOC</name>
<evidence type="ECO:0000256" key="1">
    <source>
        <dbReference type="SAM" id="Phobius"/>
    </source>
</evidence>
<dbReference type="PANTHER" id="PTHR36853">
    <property type="entry name" value="EXPRESSED PROTEIN"/>
    <property type="match status" value="1"/>
</dbReference>
<reference evidence="4" key="1">
    <citation type="submission" date="2015-01" db="EMBL/GenBank/DDBJ databases">
        <authorList>
            <person name="Durling Mikael"/>
        </authorList>
    </citation>
    <scope>NUCLEOTIDE SEQUENCE</scope>
</reference>
<dbReference type="PANTHER" id="PTHR36853:SF1">
    <property type="entry name" value="DUF3844 DOMAIN-CONTAINING PROTEIN"/>
    <property type="match status" value="1"/>
</dbReference>
<organism evidence="4">
    <name type="scientific">Bionectria ochroleuca</name>
    <name type="common">Gliocladium roseum</name>
    <dbReference type="NCBI Taxonomy" id="29856"/>
    <lineage>
        <taxon>Eukaryota</taxon>
        <taxon>Fungi</taxon>
        <taxon>Dikarya</taxon>
        <taxon>Ascomycota</taxon>
        <taxon>Pezizomycotina</taxon>
        <taxon>Sordariomycetes</taxon>
        <taxon>Hypocreomycetidae</taxon>
        <taxon>Hypocreales</taxon>
        <taxon>Bionectriaceae</taxon>
        <taxon>Clonostachys</taxon>
    </lineage>
</organism>
<dbReference type="InterPro" id="IPR053065">
    <property type="entry name" value="Archenteron_Induction-Rel"/>
</dbReference>
<keyword evidence="1" id="KW-0812">Transmembrane</keyword>
<feature type="chain" id="PRO_5002131390" description="Vacuolar sorting protein Vps3844 C-terminal domain-containing protein" evidence="2">
    <location>
        <begin position="18"/>
        <end position="391"/>
    </location>
</feature>